<dbReference type="PRINTS" id="PR00759">
    <property type="entry name" value="BASICPTASE"/>
</dbReference>
<dbReference type="InterPro" id="IPR008993">
    <property type="entry name" value="TIMP-like_OB-fold"/>
</dbReference>
<dbReference type="GO" id="GO:0004867">
    <property type="term" value="F:serine-type endopeptidase inhibitor activity"/>
    <property type="evidence" value="ECO:0007669"/>
    <property type="project" value="UniProtKB-KW"/>
</dbReference>
<dbReference type="CDD" id="cd22606">
    <property type="entry name" value="Kunitz_WFIKKN_2-like"/>
    <property type="match status" value="1"/>
</dbReference>
<feature type="domain" description="Ig-like" evidence="16">
    <location>
        <begin position="202"/>
        <end position="295"/>
    </location>
</feature>
<feature type="domain" description="BPTI/Kunitz inhibitor" evidence="15">
    <location>
        <begin position="315"/>
        <end position="366"/>
    </location>
</feature>
<dbReference type="PROSITE" id="PS50835">
    <property type="entry name" value="IG_LIKE"/>
    <property type="match status" value="1"/>
</dbReference>
<keyword evidence="10" id="KW-0325">Glycoprotein</keyword>
<comment type="similarity">
    <text evidence="2">Belongs to the WFIKKN family.</text>
</comment>
<dbReference type="Gene3D" id="4.10.410.10">
    <property type="entry name" value="Pancreatic trypsin inhibitor Kunitz domain"/>
    <property type="match status" value="2"/>
</dbReference>
<evidence type="ECO:0000256" key="13">
    <source>
        <dbReference type="SAM" id="SignalP"/>
    </source>
</evidence>
<keyword evidence="11" id="KW-0481">Metalloenzyme inhibitor</keyword>
<feature type="domain" description="Kazal-like" evidence="18">
    <location>
        <begin position="125"/>
        <end position="169"/>
    </location>
</feature>
<dbReference type="Pfam" id="PF00095">
    <property type="entry name" value="WAP"/>
    <property type="match status" value="1"/>
</dbReference>
<dbReference type="HOGENOM" id="CLU_037211_1_0_1"/>
<dbReference type="FunFam" id="4.10.75.10:FF:000002">
    <property type="entry name" value="WAP, Kazal, immunoglobulin, Kunitz and NTR domain-containing protein 2"/>
    <property type="match status" value="1"/>
</dbReference>
<evidence type="ECO:0000256" key="1">
    <source>
        <dbReference type="ARBA" id="ARBA00004613"/>
    </source>
</evidence>
<reference evidence="19" key="2">
    <citation type="submission" date="2025-09" db="UniProtKB">
        <authorList>
            <consortium name="Ensembl"/>
        </authorList>
    </citation>
    <scope>IDENTIFICATION</scope>
</reference>
<dbReference type="PROSITE" id="PS50189">
    <property type="entry name" value="NTR"/>
    <property type="match status" value="1"/>
</dbReference>
<dbReference type="FunFam" id="2.60.40.10:FF:000473">
    <property type="entry name" value="WAP, Kazal, immunoglobulin, Kunitz and NTR domain-containing protein 2"/>
    <property type="match status" value="1"/>
</dbReference>
<evidence type="ECO:0000259" key="17">
    <source>
        <dbReference type="PROSITE" id="PS51390"/>
    </source>
</evidence>
<evidence type="ECO:0000313" key="19">
    <source>
        <dbReference type="Ensembl" id="ENSPMAP00000009096.1"/>
    </source>
</evidence>
<dbReference type="Gene3D" id="4.10.75.10">
    <property type="entry name" value="Elafin-like"/>
    <property type="match status" value="1"/>
</dbReference>
<dbReference type="InterPro" id="IPR003598">
    <property type="entry name" value="Ig_sub2"/>
</dbReference>
<evidence type="ECO:0000256" key="12">
    <source>
        <dbReference type="ARBA" id="ARBA00023319"/>
    </source>
</evidence>
<dbReference type="SUPFAM" id="SSF50242">
    <property type="entry name" value="TIMP-like"/>
    <property type="match status" value="1"/>
</dbReference>
<sequence length="561" mass="62354">TRSPSRAAAGGKWLGVLLLLTALCGGSGASVLPYKFAHAGVCPNDLNPNLWVDAQSTCNRECNGDQDCMALEKCCDNVCGLKSCVTARFPEGEPITQDVLASCYSFQCPQQGAECDVWEGKPTCKCKDRCEKEPNFTCASDGLTYYNKCYMDAEACVKGVTLTVVPCKYYTMGPKTSPRPNETAVTPATLNAPTTYVTPIRPALVAKPAQQSVYLGGTVSFHCDVSGQPKPDITWEKQGEGEKNTIMRPDRMYGNMVVTNIGELVIYNAKPPNAGIYTCTARNTAGLLRANFPLSIMRNPHTFSKDMEEFPVEECLKMPDREDCGGKTQTVWYFDVKRNGCFTFSHSHCNNSLNRFITYEECKMACMANINNTCSLPVQQGPCKQWALRWAYNPLIKRCQSFIYGGCEGNENNFQSQELCEDNCPFPHGRQCRACKSRNKIARSFCLSDFAILGRMAELTEDGSSGVARIIVDEVLKDEKMGLKVFNTKHLEVTLLHINWQCPCPNVTVSEERLLIMGQVYEGMAVLYPDSFVQAAIERRTKKIYEMISKNACDNLQRVVD</sequence>
<dbReference type="SUPFAM" id="SSF57256">
    <property type="entry name" value="Elafin-like"/>
    <property type="match status" value="1"/>
</dbReference>
<keyword evidence="5" id="KW-0646">Protease inhibitor</keyword>
<dbReference type="InterPro" id="IPR003599">
    <property type="entry name" value="Ig_sub"/>
</dbReference>
<dbReference type="PROSITE" id="PS00280">
    <property type="entry name" value="BPTI_KUNITZ_1"/>
    <property type="match status" value="1"/>
</dbReference>
<dbReference type="PANTHER" id="PTHR45938:SF6">
    <property type="entry name" value="WAP, KAZAL, IMMUNOGLOBULIN, KUNITZ AND NTR DOMAIN-CONTAINING PROTEIN 1"/>
    <property type="match status" value="1"/>
</dbReference>
<dbReference type="FunFam" id="4.10.410.10:FF:000002">
    <property type="entry name" value="WAP, follistatin/kazal, immunoglobulin, kunitz and netrin domain-containing 2"/>
    <property type="match status" value="1"/>
</dbReference>
<dbReference type="InterPro" id="IPR036645">
    <property type="entry name" value="Elafin-like_sf"/>
</dbReference>
<keyword evidence="12" id="KW-0393">Immunoglobulin domain</keyword>
<dbReference type="FunFam" id="3.30.60.30:FF:000014">
    <property type="entry name" value="WAP, Kazal, immunoglobulin, Kunitz and NTR domain-containing protein 2"/>
    <property type="match status" value="1"/>
</dbReference>
<dbReference type="AlphaFoldDB" id="S4RV56"/>
<dbReference type="GO" id="GO:0050431">
    <property type="term" value="F:transforming growth factor beta binding"/>
    <property type="evidence" value="ECO:0007669"/>
    <property type="project" value="TreeGrafter"/>
</dbReference>
<dbReference type="SUPFAM" id="SSF57362">
    <property type="entry name" value="BPTI-like"/>
    <property type="match status" value="2"/>
</dbReference>
<dbReference type="InterPro" id="IPR008197">
    <property type="entry name" value="WAP_dom"/>
</dbReference>
<dbReference type="Ensembl" id="ENSPMAT00000009135.1">
    <property type="protein sequence ID" value="ENSPMAP00000009096.1"/>
    <property type="gene ID" value="ENSPMAG00000008264.1"/>
</dbReference>
<evidence type="ECO:0000259" key="15">
    <source>
        <dbReference type="PROSITE" id="PS50279"/>
    </source>
</evidence>
<dbReference type="InterPro" id="IPR013783">
    <property type="entry name" value="Ig-like_fold"/>
</dbReference>
<dbReference type="SUPFAM" id="SSF48726">
    <property type="entry name" value="Immunoglobulin"/>
    <property type="match status" value="1"/>
</dbReference>
<evidence type="ECO:0000256" key="7">
    <source>
        <dbReference type="ARBA" id="ARBA00022737"/>
    </source>
</evidence>
<keyword evidence="4" id="KW-0483">Metalloprotease inhibitor</keyword>
<dbReference type="InterPro" id="IPR020901">
    <property type="entry name" value="Prtase_inh_Kunz-CS"/>
</dbReference>
<evidence type="ECO:0000259" key="18">
    <source>
        <dbReference type="PROSITE" id="PS51465"/>
    </source>
</evidence>
<evidence type="ECO:0000256" key="3">
    <source>
        <dbReference type="ARBA" id="ARBA00022525"/>
    </source>
</evidence>
<feature type="domain" description="WAP" evidence="17">
    <location>
        <begin position="35"/>
        <end position="88"/>
    </location>
</feature>
<evidence type="ECO:0000256" key="9">
    <source>
        <dbReference type="ARBA" id="ARBA00023157"/>
    </source>
</evidence>
<keyword evidence="8" id="KW-0722">Serine protease inhibitor</keyword>
<feature type="domain" description="BPTI/Kunitz inhibitor" evidence="15">
    <location>
        <begin position="374"/>
        <end position="424"/>
    </location>
</feature>
<dbReference type="SMART" id="SM00408">
    <property type="entry name" value="IGc2"/>
    <property type="match status" value="1"/>
</dbReference>
<feature type="chain" id="PRO_5004532647" evidence="13">
    <location>
        <begin position="30"/>
        <end position="561"/>
    </location>
</feature>
<feature type="domain" description="NTR" evidence="14">
    <location>
        <begin position="424"/>
        <end position="553"/>
    </location>
</feature>
<proteinExistence type="inferred from homology"/>
<evidence type="ECO:0000259" key="16">
    <source>
        <dbReference type="PROSITE" id="PS50835"/>
    </source>
</evidence>
<dbReference type="InterPro" id="IPR001134">
    <property type="entry name" value="Netrin_domain"/>
</dbReference>
<evidence type="ECO:0000256" key="6">
    <source>
        <dbReference type="ARBA" id="ARBA00022729"/>
    </source>
</evidence>
<dbReference type="Pfam" id="PF13927">
    <property type="entry name" value="Ig_3"/>
    <property type="match status" value="1"/>
</dbReference>
<dbReference type="PANTHER" id="PTHR45938">
    <property type="entry name" value="ACP24A4-RELATED"/>
    <property type="match status" value="1"/>
</dbReference>
<dbReference type="PROSITE" id="PS51390">
    <property type="entry name" value="WAP"/>
    <property type="match status" value="1"/>
</dbReference>
<dbReference type="CDD" id="cd00104">
    <property type="entry name" value="KAZAL_FS"/>
    <property type="match status" value="1"/>
</dbReference>
<dbReference type="GO" id="GO:0005615">
    <property type="term" value="C:extracellular space"/>
    <property type="evidence" value="ECO:0007669"/>
    <property type="project" value="TreeGrafter"/>
</dbReference>
<reference evidence="19" key="1">
    <citation type="submission" date="2025-08" db="UniProtKB">
        <authorList>
            <consortium name="Ensembl"/>
        </authorList>
    </citation>
    <scope>IDENTIFICATION</scope>
</reference>
<evidence type="ECO:0000256" key="11">
    <source>
        <dbReference type="ARBA" id="ARBA00023215"/>
    </source>
</evidence>
<dbReference type="InterPro" id="IPR018933">
    <property type="entry name" value="Netrin_module_non-TIMP"/>
</dbReference>
<dbReference type="InterPro" id="IPR007110">
    <property type="entry name" value="Ig-like_dom"/>
</dbReference>
<keyword evidence="6 13" id="KW-0732">Signal</keyword>
<dbReference type="Pfam" id="PF00014">
    <property type="entry name" value="Kunitz_BPTI"/>
    <property type="match status" value="2"/>
</dbReference>
<dbReference type="InterPro" id="IPR036058">
    <property type="entry name" value="Kazal_dom_sf"/>
</dbReference>
<evidence type="ECO:0000256" key="2">
    <source>
        <dbReference type="ARBA" id="ARBA00005743"/>
    </source>
</evidence>
<dbReference type="PROSITE" id="PS51465">
    <property type="entry name" value="KAZAL_2"/>
    <property type="match status" value="1"/>
</dbReference>
<evidence type="ECO:0000256" key="4">
    <source>
        <dbReference type="ARBA" id="ARBA00022608"/>
    </source>
</evidence>
<keyword evidence="3" id="KW-0964">Secreted</keyword>
<dbReference type="SMART" id="SM00217">
    <property type="entry name" value="WAP"/>
    <property type="match status" value="1"/>
</dbReference>
<dbReference type="InterPro" id="IPR002223">
    <property type="entry name" value="Kunitz_BPTI"/>
</dbReference>
<dbReference type="OMA" id="FTFGRCH"/>
<comment type="subcellular location">
    <subcellularLocation>
        <location evidence="1">Secreted</location>
    </subcellularLocation>
</comment>
<organism evidence="19">
    <name type="scientific">Petromyzon marinus</name>
    <name type="common">Sea lamprey</name>
    <dbReference type="NCBI Taxonomy" id="7757"/>
    <lineage>
        <taxon>Eukaryota</taxon>
        <taxon>Metazoa</taxon>
        <taxon>Chordata</taxon>
        <taxon>Craniata</taxon>
        <taxon>Vertebrata</taxon>
        <taxon>Cyclostomata</taxon>
        <taxon>Hyperoartia</taxon>
        <taxon>Petromyzontiformes</taxon>
        <taxon>Petromyzontidae</taxon>
        <taxon>Petromyzon</taxon>
    </lineage>
</organism>
<keyword evidence="9" id="KW-1015">Disulfide bond</keyword>
<dbReference type="Pfam" id="PF01759">
    <property type="entry name" value="NTR"/>
    <property type="match status" value="1"/>
</dbReference>
<protein>
    <submittedName>
        <fullName evidence="19">WAP, follistatin/kazal, immunoglobulin, kunitz and netrin domain containing 1</fullName>
    </submittedName>
</protein>
<accession>S4RV56</accession>
<dbReference type="Gene3D" id="2.60.40.10">
    <property type="entry name" value="Immunoglobulins"/>
    <property type="match status" value="1"/>
</dbReference>
<dbReference type="GeneTree" id="ENSGT00940000158031"/>
<dbReference type="InterPro" id="IPR036880">
    <property type="entry name" value="Kunitz_BPTI_sf"/>
</dbReference>
<evidence type="ECO:0000256" key="10">
    <source>
        <dbReference type="ARBA" id="ARBA00023180"/>
    </source>
</evidence>
<dbReference type="SMART" id="SM00409">
    <property type="entry name" value="IG"/>
    <property type="match status" value="1"/>
</dbReference>
<dbReference type="SUPFAM" id="SSF100895">
    <property type="entry name" value="Kazal-type serine protease inhibitors"/>
    <property type="match status" value="1"/>
</dbReference>
<dbReference type="Gene3D" id="3.30.60.30">
    <property type="match status" value="1"/>
</dbReference>
<name>S4RV56_PETMA</name>
<evidence type="ECO:0000259" key="14">
    <source>
        <dbReference type="PROSITE" id="PS50189"/>
    </source>
</evidence>
<dbReference type="InterPro" id="IPR036179">
    <property type="entry name" value="Ig-like_dom_sf"/>
</dbReference>
<dbReference type="InterPro" id="IPR002350">
    <property type="entry name" value="Kazal_dom"/>
</dbReference>
<evidence type="ECO:0000256" key="5">
    <source>
        <dbReference type="ARBA" id="ARBA00022690"/>
    </source>
</evidence>
<feature type="signal peptide" evidence="13">
    <location>
        <begin position="1"/>
        <end position="29"/>
    </location>
</feature>
<dbReference type="PROSITE" id="PS50279">
    <property type="entry name" value="BPTI_KUNITZ_2"/>
    <property type="match status" value="2"/>
</dbReference>
<dbReference type="SMART" id="SM00131">
    <property type="entry name" value="KU"/>
    <property type="match status" value="2"/>
</dbReference>
<dbReference type="GO" id="GO:0007179">
    <property type="term" value="P:transforming growth factor beta receptor signaling pathway"/>
    <property type="evidence" value="ECO:0007669"/>
    <property type="project" value="TreeGrafter"/>
</dbReference>
<dbReference type="GO" id="GO:0048019">
    <property type="term" value="F:receptor antagonist activity"/>
    <property type="evidence" value="ECO:0007669"/>
    <property type="project" value="TreeGrafter"/>
</dbReference>
<keyword evidence="7" id="KW-0677">Repeat</keyword>
<evidence type="ECO:0000256" key="8">
    <source>
        <dbReference type="ARBA" id="ARBA00022900"/>
    </source>
</evidence>
<dbReference type="Gene3D" id="2.40.50.120">
    <property type="match status" value="1"/>
</dbReference>